<sequence length="78" mass="8788">VSFASSRTTIILVINSTQTVPIIPVEGARPCLERFRTSVQRNDPGDVETERGNFSREADLLVPFWLTPKAFGILRMLR</sequence>
<evidence type="ECO:0000313" key="2">
    <source>
        <dbReference type="Proteomes" id="UP000323506"/>
    </source>
</evidence>
<evidence type="ECO:0000313" key="1">
    <source>
        <dbReference type="EMBL" id="TYH02031.1"/>
    </source>
</evidence>
<reference evidence="1 2" key="1">
    <citation type="submission" date="2019-06" db="EMBL/GenBank/DDBJ databases">
        <title>WGS assembly of Gossypium darwinii.</title>
        <authorList>
            <person name="Chen Z.J."/>
            <person name="Sreedasyam A."/>
            <person name="Ando A."/>
            <person name="Song Q."/>
            <person name="De L."/>
            <person name="Hulse-Kemp A."/>
            <person name="Ding M."/>
            <person name="Ye W."/>
            <person name="Kirkbride R."/>
            <person name="Jenkins J."/>
            <person name="Plott C."/>
            <person name="Lovell J."/>
            <person name="Lin Y.-M."/>
            <person name="Vaughn R."/>
            <person name="Liu B."/>
            <person name="Li W."/>
            <person name="Simpson S."/>
            <person name="Scheffler B."/>
            <person name="Saski C."/>
            <person name="Grover C."/>
            <person name="Hu G."/>
            <person name="Conover J."/>
            <person name="Carlson J."/>
            <person name="Shu S."/>
            <person name="Boston L."/>
            <person name="Williams M."/>
            <person name="Peterson D."/>
            <person name="Mcgee K."/>
            <person name="Jones D."/>
            <person name="Wendel J."/>
            <person name="Stelly D."/>
            <person name="Grimwood J."/>
            <person name="Schmutz J."/>
        </authorList>
    </citation>
    <scope>NUCLEOTIDE SEQUENCE [LARGE SCALE GENOMIC DNA]</scope>
    <source>
        <strain evidence="1">1808015.09</strain>
    </source>
</reference>
<dbReference type="EMBL" id="CM017696">
    <property type="protein sequence ID" value="TYH02031.1"/>
    <property type="molecule type" value="Genomic_DNA"/>
</dbReference>
<keyword evidence="2" id="KW-1185">Reference proteome</keyword>
<feature type="non-terminal residue" evidence="1">
    <location>
        <position position="1"/>
    </location>
</feature>
<dbReference type="AlphaFoldDB" id="A0A5D2F8B8"/>
<protein>
    <submittedName>
        <fullName evidence="1">Uncharacterized protein</fullName>
    </submittedName>
</protein>
<gene>
    <name evidence="1" type="ORF">ES288_A09G106500v1</name>
</gene>
<dbReference type="Proteomes" id="UP000323506">
    <property type="component" value="Chromosome A09"/>
</dbReference>
<proteinExistence type="predicted"/>
<name>A0A5D2F8B8_GOSDA</name>
<accession>A0A5D2F8B8</accession>
<organism evidence="1 2">
    <name type="scientific">Gossypium darwinii</name>
    <name type="common">Darwin's cotton</name>
    <name type="synonym">Gossypium barbadense var. darwinii</name>
    <dbReference type="NCBI Taxonomy" id="34276"/>
    <lineage>
        <taxon>Eukaryota</taxon>
        <taxon>Viridiplantae</taxon>
        <taxon>Streptophyta</taxon>
        <taxon>Embryophyta</taxon>
        <taxon>Tracheophyta</taxon>
        <taxon>Spermatophyta</taxon>
        <taxon>Magnoliopsida</taxon>
        <taxon>eudicotyledons</taxon>
        <taxon>Gunneridae</taxon>
        <taxon>Pentapetalae</taxon>
        <taxon>rosids</taxon>
        <taxon>malvids</taxon>
        <taxon>Malvales</taxon>
        <taxon>Malvaceae</taxon>
        <taxon>Malvoideae</taxon>
        <taxon>Gossypium</taxon>
    </lineage>
</organism>